<keyword evidence="5 9" id="KW-0067">ATP-binding</keyword>
<dbReference type="InterPro" id="IPR050198">
    <property type="entry name" value="Non-receptor_tyrosine_kinases"/>
</dbReference>
<dbReference type="OrthoDB" id="28230at2759"/>
<evidence type="ECO:0000259" key="12">
    <source>
        <dbReference type="PROSITE" id="PS50011"/>
    </source>
</evidence>
<proteinExistence type="inferred from homology"/>
<evidence type="ECO:0000256" key="1">
    <source>
        <dbReference type="ARBA" id="ARBA00022443"/>
    </source>
</evidence>
<dbReference type="Gene3D" id="3.30.505.10">
    <property type="entry name" value="SH2 domain"/>
    <property type="match status" value="1"/>
</dbReference>
<keyword evidence="14" id="KW-1185">Reference proteome</keyword>
<feature type="region of interest" description="Disordered" evidence="10">
    <location>
        <begin position="533"/>
        <end position="555"/>
    </location>
</feature>
<dbReference type="PRINTS" id="PR00109">
    <property type="entry name" value="TYRKINASE"/>
</dbReference>
<dbReference type="PROSITE" id="PS50011">
    <property type="entry name" value="PROTEIN_KINASE_DOM"/>
    <property type="match status" value="1"/>
</dbReference>
<dbReference type="PRINTS" id="PR00401">
    <property type="entry name" value="SH2DOMAIN"/>
</dbReference>
<dbReference type="PROSITE" id="PS50001">
    <property type="entry name" value="SH2"/>
    <property type="match status" value="1"/>
</dbReference>
<feature type="compositionally biased region" description="Polar residues" evidence="10">
    <location>
        <begin position="587"/>
        <end position="599"/>
    </location>
</feature>
<dbReference type="SUPFAM" id="SSF55550">
    <property type="entry name" value="SH2 domain"/>
    <property type="match status" value="1"/>
</dbReference>
<keyword evidence="4 9" id="KW-0418">Kinase</keyword>
<evidence type="ECO:0000259" key="11">
    <source>
        <dbReference type="PROSITE" id="PS50001"/>
    </source>
</evidence>
<dbReference type="Gene3D" id="1.10.510.10">
    <property type="entry name" value="Transferase(Phosphotransferase) domain 1"/>
    <property type="match status" value="1"/>
</dbReference>
<evidence type="ECO:0000256" key="5">
    <source>
        <dbReference type="ARBA" id="ARBA00022840"/>
    </source>
</evidence>
<dbReference type="GO" id="GO:0005524">
    <property type="term" value="F:ATP binding"/>
    <property type="evidence" value="ECO:0007669"/>
    <property type="project" value="UniProtKB-KW"/>
</dbReference>
<dbReference type="SMART" id="SM00252">
    <property type="entry name" value="SH2"/>
    <property type="match status" value="1"/>
</dbReference>
<keyword evidence="6 8" id="KW-0727">SH2 domain</keyword>
<dbReference type="Pfam" id="PF00017">
    <property type="entry name" value="SH2"/>
    <property type="match status" value="1"/>
</dbReference>
<dbReference type="EC" id="2.7.10.2" evidence="9"/>
<feature type="region of interest" description="Disordered" evidence="10">
    <location>
        <begin position="587"/>
        <end position="609"/>
    </location>
</feature>
<accession>A0A9Q0N130</accession>
<evidence type="ECO:0000313" key="14">
    <source>
        <dbReference type="Proteomes" id="UP001151699"/>
    </source>
</evidence>
<evidence type="ECO:0000256" key="10">
    <source>
        <dbReference type="SAM" id="MobiDB-lite"/>
    </source>
</evidence>
<comment type="caution">
    <text evidence="13">The sequence shown here is derived from an EMBL/GenBank/DDBJ whole genome shotgun (WGS) entry which is preliminary data.</text>
</comment>
<evidence type="ECO:0000256" key="6">
    <source>
        <dbReference type="ARBA" id="ARBA00022999"/>
    </source>
</evidence>
<evidence type="ECO:0000256" key="4">
    <source>
        <dbReference type="ARBA" id="ARBA00022777"/>
    </source>
</evidence>
<dbReference type="Proteomes" id="UP001151699">
    <property type="component" value="Chromosome B"/>
</dbReference>
<evidence type="ECO:0000256" key="9">
    <source>
        <dbReference type="RuleBase" id="RU362096"/>
    </source>
</evidence>
<protein>
    <recommendedName>
        <fullName evidence="9">Tyrosine-protein kinase</fullName>
        <ecNumber evidence="9">2.7.10.2</ecNumber>
    </recommendedName>
</protein>
<keyword evidence="3 9" id="KW-0547">Nucleotide-binding</keyword>
<feature type="domain" description="SH2" evidence="11">
    <location>
        <begin position="937"/>
        <end position="1029"/>
    </location>
</feature>
<dbReference type="FunFam" id="3.30.505.10:FF:000044">
    <property type="entry name" value="Tyrosine-protein kinase"/>
    <property type="match status" value="1"/>
</dbReference>
<keyword evidence="1" id="KW-0728">SH3 domain</keyword>
<dbReference type="EMBL" id="WJQU01000002">
    <property type="protein sequence ID" value="KAJ6640926.1"/>
    <property type="molecule type" value="Genomic_DNA"/>
</dbReference>
<evidence type="ECO:0000256" key="3">
    <source>
        <dbReference type="ARBA" id="ARBA00022741"/>
    </source>
</evidence>
<dbReference type="SMART" id="SM00219">
    <property type="entry name" value="TyrKc"/>
    <property type="match status" value="1"/>
</dbReference>
<sequence length="1129" mass="128230">MSSTIPVVWCSNPNSTNQKPTAFALHGIHLQGNITEKQVSALRELLTAAAEGRLVLPSNGGVVSLDCGINIGSTIVNEHQSNANQLHHIDECDENVNQTLESNVPSVASQQDEETQDCFEPKYSVMSKAPSLNHYDELYEFLCCAKCMNDATYKKCSKIKTKYFEKYFQKKFRPKTESLSSNNRHGLKHSVRPTRKVTKNYSFTKLKPVRHQKLSVHNAVTPTYAIVNKVNKNETNLSSDVGTLPINNDVSVDVNLKGILNNEVDNEINLPMQTTKDLEENNKCSSKNDQSVESAINVERTNTVFWNTSLDYTSINYTTKSNDISASHEPNNLLLDSTSNSSSRKTSFDSTCTIGSMDSGFIEMQNKVDGNTTQTESGQNKLNDLDVTDGLAVDSPSPVSVQLDAKEMFTSGKTFDIPPIVVTGDTSETSNQQDGNDEYKLNVSDCVDHSRSRRKSYEEFRALFHPNSNTHSNQMKHTCRSQSSIIEPSTDLLTPLPDDNKIKSRRKSYEEFKKLTRDCEDDGSTNEKMVEKFQKKNSKRQCKKGLPLSGNDSSATKYDEKMMEVKATKTNVCGTIYDIVHRKLSINNNNSKGNQTNDSNQKRLDSAPNRDDVYKVNAKIYDKLISYGTIYDIIQKKNYIYSEKYEKYDKYMTYGTIYEITQRKSEEYEVFQRKRALSEKFHKRLNDHCVTKYSTFNFGTIYDLLQRRQDDTITSGKLKDRKLSQIKDVVTLTDTNKDKSGSRFSTKRVNETELTVETCDNKVVEKDNPKTYSEPKSPKFKRQNRIRRFSNILSYTPKHETKSTKSNELIPSIKEIVDTENVINDAVVDVKPLTPKEDLYSKLKIVVNGQICKSSSLAVLSSKGNDIENLVSSNKSVQPNNVIKSDKVNCGISENSTKFVPCDRDRAVTTKNLSAKISKSRRLSEFTRGEFLNEKLWYFRKIKRIEAEKKLLLPENEHGAFLIRDSESRHNDYSLSVRDGDTVKHYRIRQLDEGGFFIARRTTFRTLQELVEHYSKDSDGLCVNLCKPCVQVNSFLTSILRLIKEDEYEARVGARFPIKWTAPEAANYSKFSIKSDVWSFGILLTELVTYGRIPYPGMTNAEVLTQVEHGYRMPCPPNCTSSALYEIML</sequence>
<dbReference type="CDD" id="cd10370">
    <property type="entry name" value="SH2_Src_Src42"/>
    <property type="match status" value="1"/>
</dbReference>
<evidence type="ECO:0000256" key="2">
    <source>
        <dbReference type="ARBA" id="ARBA00022679"/>
    </source>
</evidence>
<feature type="non-terminal residue" evidence="13">
    <location>
        <position position="1129"/>
    </location>
</feature>
<organism evidence="13 14">
    <name type="scientific">Pseudolycoriella hygida</name>
    <dbReference type="NCBI Taxonomy" id="35572"/>
    <lineage>
        <taxon>Eukaryota</taxon>
        <taxon>Metazoa</taxon>
        <taxon>Ecdysozoa</taxon>
        <taxon>Arthropoda</taxon>
        <taxon>Hexapoda</taxon>
        <taxon>Insecta</taxon>
        <taxon>Pterygota</taxon>
        <taxon>Neoptera</taxon>
        <taxon>Endopterygota</taxon>
        <taxon>Diptera</taxon>
        <taxon>Nematocera</taxon>
        <taxon>Sciaroidea</taxon>
        <taxon>Sciaridae</taxon>
        <taxon>Pseudolycoriella</taxon>
    </lineage>
</organism>
<dbReference type="InterPro" id="IPR001245">
    <property type="entry name" value="Ser-Thr/Tyr_kinase_cat_dom"/>
</dbReference>
<keyword evidence="7 9" id="KW-0829">Tyrosine-protein kinase</keyword>
<feature type="domain" description="Protein kinase" evidence="12">
    <location>
        <begin position="687"/>
        <end position="1129"/>
    </location>
</feature>
<feature type="compositionally biased region" description="Basic and acidic residues" evidence="10">
    <location>
        <begin position="600"/>
        <end position="609"/>
    </location>
</feature>
<comment type="catalytic activity">
    <reaction evidence="9">
        <text>L-tyrosyl-[protein] + ATP = O-phospho-L-tyrosyl-[protein] + ADP + H(+)</text>
        <dbReference type="Rhea" id="RHEA:10596"/>
        <dbReference type="Rhea" id="RHEA-COMP:10136"/>
        <dbReference type="Rhea" id="RHEA-COMP:20101"/>
        <dbReference type="ChEBI" id="CHEBI:15378"/>
        <dbReference type="ChEBI" id="CHEBI:30616"/>
        <dbReference type="ChEBI" id="CHEBI:46858"/>
        <dbReference type="ChEBI" id="CHEBI:61978"/>
        <dbReference type="ChEBI" id="CHEBI:456216"/>
        <dbReference type="EC" id="2.7.10.2"/>
    </reaction>
</comment>
<gene>
    <name evidence="13" type="primary">Src42A_0</name>
    <name evidence="13" type="ORF">Bhyg_05859</name>
</gene>
<dbReference type="InterPro" id="IPR020635">
    <property type="entry name" value="Tyr_kinase_cat_dom"/>
</dbReference>
<dbReference type="AlphaFoldDB" id="A0A9Q0N130"/>
<dbReference type="GO" id="GO:0002009">
    <property type="term" value="P:morphogenesis of an epithelium"/>
    <property type="evidence" value="ECO:0007669"/>
    <property type="project" value="UniProtKB-ARBA"/>
</dbReference>
<reference evidence="13" key="1">
    <citation type="submission" date="2022-07" db="EMBL/GenBank/DDBJ databases">
        <authorList>
            <person name="Trinca V."/>
            <person name="Uliana J.V.C."/>
            <person name="Torres T.T."/>
            <person name="Ward R.J."/>
            <person name="Monesi N."/>
        </authorList>
    </citation>
    <scope>NUCLEOTIDE SEQUENCE</scope>
    <source>
        <strain evidence="13">HSMRA1968</strain>
        <tissue evidence="13">Whole embryos</tissue>
    </source>
</reference>
<dbReference type="SUPFAM" id="SSF56112">
    <property type="entry name" value="Protein kinase-like (PK-like)"/>
    <property type="match status" value="1"/>
</dbReference>
<name>A0A9Q0N130_9DIPT</name>
<comment type="similarity">
    <text evidence="9">Belongs to the protein kinase superfamily. Tyr protein kinase family.</text>
</comment>
<keyword evidence="2 9" id="KW-0808">Transferase</keyword>
<dbReference type="GO" id="GO:0004715">
    <property type="term" value="F:non-membrane spanning protein tyrosine kinase activity"/>
    <property type="evidence" value="ECO:0007669"/>
    <property type="project" value="UniProtKB-EC"/>
</dbReference>
<dbReference type="PANTHER" id="PTHR24418">
    <property type="entry name" value="TYROSINE-PROTEIN KINASE"/>
    <property type="match status" value="1"/>
</dbReference>
<dbReference type="InterPro" id="IPR011009">
    <property type="entry name" value="Kinase-like_dom_sf"/>
</dbReference>
<dbReference type="InterPro" id="IPR000980">
    <property type="entry name" value="SH2"/>
</dbReference>
<dbReference type="Pfam" id="PF07714">
    <property type="entry name" value="PK_Tyr_Ser-Thr"/>
    <property type="match status" value="1"/>
</dbReference>
<evidence type="ECO:0000313" key="13">
    <source>
        <dbReference type="EMBL" id="KAJ6640926.1"/>
    </source>
</evidence>
<evidence type="ECO:0000256" key="8">
    <source>
        <dbReference type="PROSITE-ProRule" id="PRU00191"/>
    </source>
</evidence>
<evidence type="ECO:0000256" key="7">
    <source>
        <dbReference type="ARBA" id="ARBA00023137"/>
    </source>
</evidence>
<dbReference type="InterPro" id="IPR036860">
    <property type="entry name" value="SH2_dom_sf"/>
</dbReference>
<dbReference type="InterPro" id="IPR000719">
    <property type="entry name" value="Prot_kinase_dom"/>
</dbReference>